<dbReference type="PANTHER" id="PTHR34666:SF1">
    <property type="entry name" value="OS02G0554800 PROTEIN"/>
    <property type="match status" value="1"/>
</dbReference>
<dbReference type="EMBL" id="JAAARO010000022">
    <property type="protein sequence ID" value="KAF5727629.1"/>
    <property type="molecule type" value="Genomic_DNA"/>
</dbReference>
<reference evidence="2 3" key="1">
    <citation type="journal article" date="2020" name="Nat. Commun.">
        <title>Genome of Tripterygium wilfordii and identification of cytochrome P450 involved in triptolide biosynthesis.</title>
        <authorList>
            <person name="Tu L."/>
            <person name="Su P."/>
            <person name="Zhang Z."/>
            <person name="Gao L."/>
            <person name="Wang J."/>
            <person name="Hu T."/>
            <person name="Zhou J."/>
            <person name="Zhang Y."/>
            <person name="Zhao Y."/>
            <person name="Liu Y."/>
            <person name="Song Y."/>
            <person name="Tong Y."/>
            <person name="Lu Y."/>
            <person name="Yang J."/>
            <person name="Xu C."/>
            <person name="Jia M."/>
            <person name="Peters R.J."/>
            <person name="Huang L."/>
            <person name="Gao W."/>
        </authorList>
    </citation>
    <scope>NUCLEOTIDE SEQUENCE [LARGE SCALE GENOMIC DNA]</scope>
    <source>
        <strain evidence="3">cv. XIE 37</strain>
        <tissue evidence="2">Leaf</tissue>
    </source>
</reference>
<sequence length="161" mass="18741">MVSEDFSFPKITNSTPQFTFSPSVWLASSSVFPSLDDSGEREADLGRKSSFPCPETREEEKDKMDMLWEDFNDKELNRVCSKERNKNRGAESKEYLNGRDDNMVVEICSKRGIYGRIIHHHQQKRRKMGFLVEVLIRKLFSTKNNSSRRINSCVWAPQSRV</sequence>
<name>A0A7J7C0E2_TRIWF</name>
<dbReference type="AlphaFoldDB" id="A0A7J7C0E2"/>
<dbReference type="InParanoid" id="A0A7J7C0E2"/>
<dbReference type="Proteomes" id="UP000593562">
    <property type="component" value="Unassembled WGS sequence"/>
</dbReference>
<dbReference type="PANTHER" id="PTHR34666">
    <property type="entry name" value="EXPRESSED PROTEIN"/>
    <property type="match status" value="1"/>
</dbReference>
<evidence type="ECO:0000313" key="2">
    <source>
        <dbReference type="EMBL" id="KAF5727629.1"/>
    </source>
</evidence>
<evidence type="ECO:0000313" key="3">
    <source>
        <dbReference type="Proteomes" id="UP000593562"/>
    </source>
</evidence>
<proteinExistence type="predicted"/>
<comment type="caution">
    <text evidence="2">The sequence shown here is derived from an EMBL/GenBank/DDBJ whole genome shotgun (WGS) entry which is preliminary data.</text>
</comment>
<feature type="region of interest" description="Disordered" evidence="1">
    <location>
        <begin position="36"/>
        <end position="62"/>
    </location>
</feature>
<gene>
    <name evidence="2" type="ORF">HS088_TW22G01325</name>
</gene>
<accession>A0A7J7C0E2</accession>
<feature type="compositionally biased region" description="Polar residues" evidence="1">
    <location>
        <begin position="10"/>
        <end position="20"/>
    </location>
</feature>
<evidence type="ECO:0000256" key="1">
    <source>
        <dbReference type="SAM" id="MobiDB-lite"/>
    </source>
</evidence>
<keyword evidence="3" id="KW-1185">Reference proteome</keyword>
<organism evidence="2 3">
    <name type="scientific">Tripterygium wilfordii</name>
    <name type="common">Thunder God vine</name>
    <dbReference type="NCBI Taxonomy" id="458696"/>
    <lineage>
        <taxon>Eukaryota</taxon>
        <taxon>Viridiplantae</taxon>
        <taxon>Streptophyta</taxon>
        <taxon>Embryophyta</taxon>
        <taxon>Tracheophyta</taxon>
        <taxon>Spermatophyta</taxon>
        <taxon>Magnoliopsida</taxon>
        <taxon>eudicotyledons</taxon>
        <taxon>Gunneridae</taxon>
        <taxon>Pentapetalae</taxon>
        <taxon>rosids</taxon>
        <taxon>fabids</taxon>
        <taxon>Celastrales</taxon>
        <taxon>Celastraceae</taxon>
        <taxon>Tripterygium</taxon>
    </lineage>
</organism>
<feature type="region of interest" description="Disordered" evidence="1">
    <location>
        <begin position="1"/>
        <end position="20"/>
    </location>
</feature>
<feature type="compositionally biased region" description="Basic and acidic residues" evidence="1">
    <location>
        <begin position="38"/>
        <end position="47"/>
    </location>
</feature>
<protein>
    <submittedName>
        <fullName evidence="2">Uncharacterized protein</fullName>
    </submittedName>
</protein>